<gene>
    <name evidence="4" type="ORF">NCTC7878_02449</name>
</gene>
<evidence type="ECO:0000259" key="3">
    <source>
        <dbReference type="SMART" id="SM00974"/>
    </source>
</evidence>
<keyword evidence="2" id="KW-0472">Membrane</keyword>
<keyword evidence="1" id="KW-0175">Coiled coil</keyword>
<feature type="coiled-coil region" evidence="1">
    <location>
        <begin position="57"/>
        <end position="98"/>
    </location>
</feature>
<dbReference type="Pfam" id="PF13455">
    <property type="entry name" value="MUG113"/>
    <property type="match status" value="1"/>
</dbReference>
<protein>
    <submittedName>
        <fullName evidence="4">Exported protein</fullName>
    </submittedName>
</protein>
<name>A0A2W3AI05_STAAU</name>
<reference evidence="4 5" key="1">
    <citation type="submission" date="2018-06" db="EMBL/GenBank/DDBJ databases">
        <authorList>
            <consortium name="Pathogen Informatics"/>
            <person name="Doyle S."/>
        </authorList>
    </citation>
    <scope>NUCLEOTIDE SEQUENCE [LARGE SCALE GENOMIC DNA]</scope>
    <source>
        <strain evidence="4 5">NCTC7878</strain>
    </source>
</reference>
<evidence type="ECO:0000256" key="1">
    <source>
        <dbReference type="SAM" id="Coils"/>
    </source>
</evidence>
<sequence length="448" mass="52975">MKKEILKKQWVLWTILVTSFFSIGTPGIAIIPFSLSIYALSKLILVNKFVEPDLVTLQNLKEKNKSINIENQKIKREIQELKNLKKDLISSIEEGTKELEHITSYLNDELFKYDIELTYPFDLVEVDSSQINTYIKKLQMKEKELLNLEEVKIFNVSTENKRHQNAQAKQIIRLFNAETSQLINKVNSKNIESMQNKIFKSYEGINKIFETDNVRIPETLLDIKLEMLDLMHKYQVKIEDEKIIRREERARLKEIEQAEKEMEKKLKELDKDIRHHNNEIKKLTMYLNNTDLQVEKELYIEKIRELDQSLKNLNSERENVEDRKDNAQSGFVYIISNIGSFGENVYKIGVTRRLEPMDRINELSSASVPFEFDVHALIFSENAFELENKLHEYFKKYKVNKVNGRKEFFKVNINEIKDKVLSEHNSTVQFIDEPKAIQYRETLRLTSL</sequence>
<evidence type="ECO:0000313" key="5">
    <source>
        <dbReference type="Proteomes" id="UP000249913"/>
    </source>
</evidence>
<evidence type="ECO:0000313" key="4">
    <source>
        <dbReference type="EMBL" id="SPZ99305.1"/>
    </source>
</evidence>
<dbReference type="Proteomes" id="UP000249913">
    <property type="component" value="Unassembled WGS sequence"/>
</dbReference>
<feature type="transmembrane region" description="Helical" evidence="2">
    <location>
        <begin position="12"/>
        <end position="40"/>
    </location>
</feature>
<dbReference type="RefSeq" id="WP_000711497.1">
    <property type="nucleotide sequence ID" value="NZ_AP025683.1"/>
</dbReference>
<proteinExistence type="predicted"/>
<feature type="domain" description="Bacteriophage T5 Orf172 DNA-binding" evidence="3">
    <location>
        <begin position="340"/>
        <end position="423"/>
    </location>
</feature>
<dbReference type="InterPro" id="IPR018306">
    <property type="entry name" value="Phage_T5_Orf172_DNA-bd"/>
</dbReference>
<evidence type="ECO:0000256" key="2">
    <source>
        <dbReference type="SAM" id="Phobius"/>
    </source>
</evidence>
<dbReference type="EMBL" id="UAUX01000010">
    <property type="protein sequence ID" value="SPZ99305.1"/>
    <property type="molecule type" value="Genomic_DNA"/>
</dbReference>
<dbReference type="Pfam" id="PF13250">
    <property type="entry name" value="SNIPE"/>
    <property type="match status" value="1"/>
</dbReference>
<dbReference type="AlphaFoldDB" id="A0A2W3AI05"/>
<keyword evidence="2" id="KW-0812">Transmembrane</keyword>
<dbReference type="SMART" id="SM00974">
    <property type="entry name" value="T5orf172"/>
    <property type="match status" value="1"/>
</dbReference>
<keyword evidence="2" id="KW-1133">Transmembrane helix</keyword>
<organism evidence="4 5">
    <name type="scientific">Staphylococcus aureus</name>
    <dbReference type="NCBI Taxonomy" id="1280"/>
    <lineage>
        <taxon>Bacteria</taxon>
        <taxon>Bacillati</taxon>
        <taxon>Bacillota</taxon>
        <taxon>Bacilli</taxon>
        <taxon>Bacillales</taxon>
        <taxon>Staphylococcaceae</taxon>
        <taxon>Staphylococcus</taxon>
    </lineage>
</organism>
<accession>A0A2W3AI05</accession>
<dbReference type="InterPro" id="IPR025280">
    <property type="entry name" value="SNIPE"/>
</dbReference>
<feature type="coiled-coil region" evidence="1">
    <location>
        <begin position="238"/>
        <end position="330"/>
    </location>
</feature>